<accession>A0ABX7GQW1</accession>
<dbReference type="EMBL" id="CP064030">
    <property type="protein sequence ID" value="QRN52383.1"/>
    <property type="molecule type" value="Genomic_DNA"/>
</dbReference>
<evidence type="ECO:0000259" key="1">
    <source>
        <dbReference type="PROSITE" id="PS51688"/>
    </source>
</evidence>
<dbReference type="InterPro" id="IPR036388">
    <property type="entry name" value="WH-like_DNA-bd_sf"/>
</dbReference>
<dbReference type="InterPro" id="IPR030392">
    <property type="entry name" value="S74_ICA"/>
</dbReference>
<evidence type="ECO:0000313" key="2">
    <source>
        <dbReference type="EMBL" id="QRN52383.1"/>
    </source>
</evidence>
<gene>
    <name evidence="2" type="ORF">ISN74_12935</name>
</gene>
<dbReference type="Proteomes" id="UP000663181">
    <property type="component" value="Chromosome"/>
</dbReference>
<name>A0ABX7GQW1_9GAMM</name>
<reference evidence="2 3" key="1">
    <citation type="submission" date="2020-10" db="EMBL/GenBank/DDBJ databases">
        <title>Phylogeny of dyella-like bacteria.</title>
        <authorList>
            <person name="Fu J."/>
        </authorList>
    </citation>
    <scope>NUCLEOTIDE SEQUENCE [LARGE SCALE GENOMIC DNA]</scope>
    <source>
        <strain evidence="2 3">DHOB09</strain>
    </source>
</reference>
<dbReference type="RefSeq" id="WP_188799631.1">
    <property type="nucleotide sequence ID" value="NZ_BMIZ01000002.1"/>
</dbReference>
<keyword evidence="3" id="KW-1185">Reference proteome</keyword>
<dbReference type="PROSITE" id="PS51688">
    <property type="entry name" value="ICA"/>
    <property type="match status" value="1"/>
</dbReference>
<sequence>MAQQKIVFGSLAGGQDGDTVRAAFDKVNANDTELYAGMAANATAASAASAAAAAAQSTANTGVTNAATAQARADKGVSDAASAQTTANAANTLAGTANTTATSALSKANTSLQAGVTNSVTGTVITSGQMPSISQISSAGNDRKGSILFSNGGNNAASAVLSFIRENNFGAHFGIDNDNTLRVGGWSYGNVSHQIYYGGNTLFPSSDGAYDVGAGGNRFRNIFATNGTIQTSDARAKVDVSECPLGLDFVMSLKPCIYKMALGYNKVEQVLGGVQADTVQQVQEDGTTKDVEVSLPIYQQVVTPMPGVRYHAGMLAQDVRDSIAASTDKDIAIHILIDPDDPNSQQGLRYEEMIAPLVLAIQQQQAQIVALAARIAELVSANDPSHQEAA</sequence>
<proteinExistence type="predicted"/>
<organism evidence="2 3">
    <name type="scientific">Dyella caseinilytica</name>
    <dbReference type="NCBI Taxonomy" id="1849581"/>
    <lineage>
        <taxon>Bacteria</taxon>
        <taxon>Pseudomonadati</taxon>
        <taxon>Pseudomonadota</taxon>
        <taxon>Gammaproteobacteria</taxon>
        <taxon>Lysobacterales</taxon>
        <taxon>Rhodanobacteraceae</taxon>
        <taxon>Dyella</taxon>
    </lineage>
</organism>
<dbReference type="Gene3D" id="1.10.10.10">
    <property type="entry name" value="Winged helix-like DNA-binding domain superfamily/Winged helix DNA-binding domain"/>
    <property type="match status" value="1"/>
</dbReference>
<evidence type="ECO:0000313" key="3">
    <source>
        <dbReference type="Proteomes" id="UP000663181"/>
    </source>
</evidence>
<feature type="domain" description="Peptidase S74" evidence="1">
    <location>
        <begin position="232"/>
        <end position="375"/>
    </location>
</feature>
<protein>
    <recommendedName>
        <fullName evidence="1">Peptidase S74 domain-containing protein</fullName>
    </recommendedName>
</protein>